<reference evidence="7 8" key="1">
    <citation type="submission" date="2013-07" db="EMBL/GenBank/DDBJ databases">
        <title>The Genome Sequence of Kwoniella mangroviensis CBS10435.</title>
        <authorList>
            <consortium name="The Broad Institute Genome Sequencing Platform"/>
            <person name="Cuomo C."/>
            <person name="Litvintseva A."/>
            <person name="Chen Y."/>
            <person name="Heitman J."/>
            <person name="Sun S."/>
            <person name="Springer D."/>
            <person name="Dromer F."/>
            <person name="Young S.K."/>
            <person name="Zeng Q."/>
            <person name="Gargeya S."/>
            <person name="Fitzgerald M."/>
            <person name="Abouelleil A."/>
            <person name="Alvarado L."/>
            <person name="Berlin A.M."/>
            <person name="Chapman S.B."/>
            <person name="Dewar J."/>
            <person name="Goldberg J."/>
            <person name="Griggs A."/>
            <person name="Gujja S."/>
            <person name="Hansen M."/>
            <person name="Howarth C."/>
            <person name="Imamovic A."/>
            <person name="Larimer J."/>
            <person name="McCowan C."/>
            <person name="Murphy C."/>
            <person name="Pearson M."/>
            <person name="Priest M."/>
            <person name="Roberts A."/>
            <person name="Saif S."/>
            <person name="Shea T."/>
            <person name="Sykes S."/>
            <person name="Wortman J."/>
            <person name="Nusbaum C."/>
            <person name="Birren B."/>
        </authorList>
    </citation>
    <scope>NUCLEOTIDE SEQUENCE [LARGE SCALE GENOMIC DNA]</scope>
    <source>
        <strain evidence="7 8">CBS 10435</strain>
    </source>
</reference>
<dbReference type="SMART" id="SM00066">
    <property type="entry name" value="GAL4"/>
    <property type="match status" value="1"/>
</dbReference>
<sequence>MYVVTKNHPFYSPVSPDIPPLEVILGCGDPADLLPPRKDQEDVYDSASFTFTDSETDDDLDFDTKSDQIYHDNNDNNLVNSSNSIGTTDIRQINQPVHTINTNTINNRHNGIFHNSTNSNNNINNPHQRQYVNRLMDDIVRNNSYIMNNANFVNKRDKSLMSGDGNEDDCATDQSIFGDSTSTSSERPFNPDYPFTPPTSSPTPEDDDPSPRRPASKPKQNLDANPFSTESLDLSRLPLPPQGGESSSMASKRKAKDQNYHRGSTPKAKKTGEKGVRTKVACQACRARKAKCSGGEVCSRCEQLKLSCEYEEIKRRSPSPSPRSSNRDILNRSNFIPIQNVSGVKSEAEAGPSHPAKIFTMTNRPSGDRHSERSRAIFWKPQVPHRPLGVDDRDDARSSAVGPGGLITPTSGPESLDDDEEEDDNGAGHARQFDREGKRKAKDQ</sequence>
<feature type="region of interest" description="Disordered" evidence="5">
    <location>
        <begin position="158"/>
        <end position="278"/>
    </location>
</feature>
<feature type="compositionally biased region" description="Basic and acidic residues" evidence="5">
    <location>
        <begin position="388"/>
        <end position="397"/>
    </location>
</feature>
<dbReference type="Pfam" id="PF00172">
    <property type="entry name" value="Zn_clus"/>
    <property type="match status" value="1"/>
</dbReference>
<feature type="compositionally biased region" description="Polar residues" evidence="5">
    <location>
        <begin position="172"/>
        <end position="187"/>
    </location>
</feature>
<evidence type="ECO:0000256" key="5">
    <source>
        <dbReference type="SAM" id="MobiDB-lite"/>
    </source>
</evidence>
<feature type="compositionally biased region" description="Acidic residues" evidence="5">
    <location>
        <begin position="415"/>
        <end position="425"/>
    </location>
</feature>
<feature type="region of interest" description="Disordered" evidence="5">
    <location>
        <begin position="311"/>
        <end position="444"/>
    </location>
</feature>
<dbReference type="Proteomes" id="UP000092583">
    <property type="component" value="Unassembled WGS sequence"/>
</dbReference>
<evidence type="ECO:0000313" key="8">
    <source>
        <dbReference type="Proteomes" id="UP000092583"/>
    </source>
</evidence>
<evidence type="ECO:0000256" key="3">
    <source>
        <dbReference type="ARBA" id="ARBA00023163"/>
    </source>
</evidence>
<dbReference type="GO" id="GO:0000981">
    <property type="term" value="F:DNA-binding transcription factor activity, RNA polymerase II-specific"/>
    <property type="evidence" value="ECO:0007669"/>
    <property type="project" value="InterPro"/>
</dbReference>
<evidence type="ECO:0000256" key="1">
    <source>
        <dbReference type="ARBA" id="ARBA00023015"/>
    </source>
</evidence>
<dbReference type="Gene3D" id="4.10.240.10">
    <property type="entry name" value="Zn(2)-C6 fungal-type DNA-binding domain"/>
    <property type="match status" value="1"/>
</dbReference>
<dbReference type="CDD" id="cd00067">
    <property type="entry name" value="GAL4"/>
    <property type="match status" value="1"/>
</dbReference>
<feature type="compositionally biased region" description="Polar residues" evidence="5">
    <location>
        <begin position="222"/>
        <end position="232"/>
    </location>
</feature>
<protein>
    <recommendedName>
        <fullName evidence="6">Zn(2)-C6 fungal-type domain-containing protein</fullName>
    </recommendedName>
</protein>
<dbReference type="PROSITE" id="PS00463">
    <property type="entry name" value="ZN2_CY6_FUNGAL_1"/>
    <property type="match status" value="1"/>
</dbReference>
<dbReference type="AlphaFoldDB" id="A0A1B9J1R1"/>
<keyword evidence="4" id="KW-0539">Nucleus</keyword>
<keyword evidence="3" id="KW-0804">Transcription</keyword>
<feature type="compositionally biased region" description="Basic and acidic residues" evidence="5">
    <location>
        <begin position="431"/>
        <end position="444"/>
    </location>
</feature>
<feature type="compositionally biased region" description="Basic and acidic residues" evidence="5">
    <location>
        <begin position="366"/>
        <end position="375"/>
    </location>
</feature>
<evidence type="ECO:0000259" key="6">
    <source>
        <dbReference type="PROSITE" id="PS50048"/>
    </source>
</evidence>
<evidence type="ECO:0000313" key="7">
    <source>
        <dbReference type="EMBL" id="OCF61727.1"/>
    </source>
</evidence>
<feature type="compositionally biased region" description="Polar residues" evidence="5">
    <location>
        <begin position="331"/>
        <end position="343"/>
    </location>
</feature>
<keyword evidence="2" id="KW-0238">DNA-binding</keyword>
<keyword evidence="1" id="KW-0805">Transcription regulation</keyword>
<dbReference type="InterPro" id="IPR051127">
    <property type="entry name" value="Fungal_SecMet_Regulators"/>
</dbReference>
<evidence type="ECO:0000256" key="4">
    <source>
        <dbReference type="ARBA" id="ARBA00023242"/>
    </source>
</evidence>
<dbReference type="EMBL" id="KI669459">
    <property type="protein sequence ID" value="OCF61727.1"/>
    <property type="molecule type" value="Genomic_DNA"/>
</dbReference>
<dbReference type="InterPro" id="IPR001138">
    <property type="entry name" value="Zn2Cys6_DnaBD"/>
</dbReference>
<feature type="domain" description="Zn(2)-C6 fungal-type" evidence="6">
    <location>
        <begin position="281"/>
        <end position="310"/>
    </location>
</feature>
<reference evidence="8" key="2">
    <citation type="submission" date="2013-12" db="EMBL/GenBank/DDBJ databases">
        <title>Evolution of pathogenesis and genome organization in the Tremellales.</title>
        <authorList>
            <person name="Cuomo C."/>
            <person name="Litvintseva A."/>
            <person name="Heitman J."/>
            <person name="Chen Y."/>
            <person name="Sun S."/>
            <person name="Springer D."/>
            <person name="Dromer F."/>
            <person name="Young S."/>
            <person name="Zeng Q."/>
            <person name="Chapman S."/>
            <person name="Gujja S."/>
            <person name="Saif S."/>
            <person name="Birren B."/>
        </authorList>
    </citation>
    <scope>NUCLEOTIDE SEQUENCE [LARGE SCALE GENOMIC DNA]</scope>
    <source>
        <strain evidence="8">CBS 10435</strain>
    </source>
</reference>
<accession>A0A1B9J1R1</accession>
<dbReference type="PANTHER" id="PTHR47424">
    <property type="entry name" value="REGULATORY PROTEIN GAL4"/>
    <property type="match status" value="1"/>
</dbReference>
<dbReference type="GO" id="GO:0003677">
    <property type="term" value="F:DNA binding"/>
    <property type="evidence" value="ECO:0007669"/>
    <property type="project" value="UniProtKB-KW"/>
</dbReference>
<dbReference type="SUPFAM" id="SSF57701">
    <property type="entry name" value="Zn2/Cys6 DNA-binding domain"/>
    <property type="match status" value="1"/>
</dbReference>
<proteinExistence type="predicted"/>
<dbReference type="GO" id="GO:0008270">
    <property type="term" value="F:zinc ion binding"/>
    <property type="evidence" value="ECO:0007669"/>
    <property type="project" value="InterPro"/>
</dbReference>
<name>A0A1B9J1R1_9TREE</name>
<dbReference type="PROSITE" id="PS50048">
    <property type="entry name" value="ZN2_CY6_FUNGAL_2"/>
    <property type="match status" value="1"/>
</dbReference>
<gene>
    <name evidence="7" type="ORF">L486_01387</name>
</gene>
<evidence type="ECO:0000256" key="2">
    <source>
        <dbReference type="ARBA" id="ARBA00023125"/>
    </source>
</evidence>
<dbReference type="PANTHER" id="PTHR47424:SF3">
    <property type="entry name" value="REGULATORY PROTEIN GAL4"/>
    <property type="match status" value="1"/>
</dbReference>
<organism evidence="7 8">
    <name type="scientific">Kwoniella mangroviensis CBS 10435</name>
    <dbReference type="NCBI Taxonomy" id="1331196"/>
    <lineage>
        <taxon>Eukaryota</taxon>
        <taxon>Fungi</taxon>
        <taxon>Dikarya</taxon>
        <taxon>Basidiomycota</taxon>
        <taxon>Agaricomycotina</taxon>
        <taxon>Tremellomycetes</taxon>
        <taxon>Tremellales</taxon>
        <taxon>Cryptococcaceae</taxon>
        <taxon>Kwoniella</taxon>
    </lineage>
</organism>
<dbReference type="InterPro" id="IPR036864">
    <property type="entry name" value="Zn2-C6_fun-type_DNA-bd_sf"/>
</dbReference>
<keyword evidence="8" id="KW-1185">Reference proteome</keyword>